<evidence type="ECO:0000313" key="1">
    <source>
        <dbReference type="EMBL" id="GAB19398.1"/>
    </source>
</evidence>
<comment type="caution">
    <text evidence="1">The sequence shown here is derived from an EMBL/GenBank/DDBJ whole genome shotgun (WGS) entry which is preliminary data.</text>
</comment>
<dbReference type="EMBL" id="BAEH01000083">
    <property type="protein sequence ID" value="GAB19398.1"/>
    <property type="molecule type" value="Genomic_DNA"/>
</dbReference>
<evidence type="ECO:0000313" key="2">
    <source>
        <dbReference type="Proteomes" id="UP000035034"/>
    </source>
</evidence>
<dbReference type="eggNOG" id="ENOG50321Y7">
    <property type="taxonomic scope" value="Bacteria"/>
</dbReference>
<accession>H0R2U7</accession>
<dbReference type="AlphaFoldDB" id="H0R2U7"/>
<organism evidence="1 2">
    <name type="scientific">Gordonia effusa NBRC 100432</name>
    <dbReference type="NCBI Taxonomy" id="1077974"/>
    <lineage>
        <taxon>Bacteria</taxon>
        <taxon>Bacillati</taxon>
        <taxon>Actinomycetota</taxon>
        <taxon>Actinomycetes</taxon>
        <taxon>Mycobacteriales</taxon>
        <taxon>Gordoniaceae</taxon>
        <taxon>Gordonia</taxon>
    </lineage>
</organism>
<dbReference type="Proteomes" id="UP000035034">
    <property type="component" value="Unassembled WGS sequence"/>
</dbReference>
<dbReference type="OrthoDB" id="4764345at2"/>
<protein>
    <submittedName>
        <fullName evidence="1">Uncharacterized protein</fullName>
    </submittedName>
</protein>
<dbReference type="STRING" id="1077974.GOEFS_083_00300"/>
<reference evidence="1 2" key="1">
    <citation type="submission" date="2011-12" db="EMBL/GenBank/DDBJ databases">
        <title>Whole genome shotgun sequence of Gordonia effusa NBRC 100432.</title>
        <authorList>
            <person name="Yoshida I."/>
            <person name="Takarada H."/>
            <person name="Hosoyama A."/>
            <person name="Tsuchikane K."/>
            <person name="Katsumata H."/>
            <person name="Yamazaki S."/>
            <person name="Fujita N."/>
        </authorList>
    </citation>
    <scope>NUCLEOTIDE SEQUENCE [LARGE SCALE GENOMIC DNA]</scope>
    <source>
        <strain evidence="1 2">NBRC 100432</strain>
    </source>
</reference>
<dbReference type="RefSeq" id="WP_007318733.1">
    <property type="nucleotide sequence ID" value="NZ_BAEH01000083.1"/>
</dbReference>
<proteinExistence type="predicted"/>
<sequence length="123" mass="13231">MSDWEPGDSLVIRPVTENVAFPPPKTVAELRQLLDQLPGDMPVLVDAYEAAYSQIGAVALTEVQELSGRPPYLGRFEHPADAARAVAGTDAAGWISEPDPLPQLVGEPTTALVLRREERGDGE</sequence>
<keyword evidence="2" id="KW-1185">Reference proteome</keyword>
<gene>
    <name evidence="1" type="ORF">GOEFS_083_00300</name>
</gene>
<name>H0R2U7_9ACTN</name>